<dbReference type="InterPro" id="IPR014862">
    <property type="entry name" value="TrwC"/>
</dbReference>
<gene>
    <name evidence="2" type="ORF">FM104_01940</name>
</gene>
<evidence type="ECO:0000313" key="2">
    <source>
        <dbReference type="EMBL" id="SJN18776.1"/>
    </source>
</evidence>
<reference evidence="2 3" key="1">
    <citation type="submission" date="2017-02" db="EMBL/GenBank/DDBJ databases">
        <authorList>
            <person name="Peterson S.W."/>
        </authorList>
    </citation>
    <scope>NUCLEOTIDE SEQUENCE [LARGE SCALE GENOMIC DNA]</scope>
    <source>
        <strain evidence="2 3">B Mb 05.01</strain>
    </source>
</reference>
<proteinExistence type="predicted"/>
<name>A0A1R4IG62_9MICO</name>
<evidence type="ECO:0000259" key="1">
    <source>
        <dbReference type="Pfam" id="PF08751"/>
    </source>
</evidence>
<keyword evidence="3" id="KW-1185">Reference proteome</keyword>
<evidence type="ECO:0000313" key="3">
    <source>
        <dbReference type="Proteomes" id="UP000196320"/>
    </source>
</evidence>
<dbReference type="Pfam" id="PF08751">
    <property type="entry name" value="TrwC"/>
    <property type="match status" value="1"/>
</dbReference>
<feature type="domain" description="TrwC relaxase" evidence="1">
    <location>
        <begin position="15"/>
        <end position="368"/>
    </location>
</feature>
<dbReference type="EMBL" id="FUKO01000008">
    <property type="protein sequence ID" value="SJN18776.1"/>
    <property type="molecule type" value="Genomic_DNA"/>
</dbReference>
<dbReference type="Gene3D" id="3.40.50.300">
    <property type="entry name" value="P-loop containing nucleotide triphosphate hydrolases"/>
    <property type="match status" value="1"/>
</dbReference>
<organism evidence="2 3">
    <name type="scientific">Microbacterium esteraromaticum</name>
    <dbReference type="NCBI Taxonomy" id="57043"/>
    <lineage>
        <taxon>Bacteria</taxon>
        <taxon>Bacillati</taxon>
        <taxon>Actinomycetota</taxon>
        <taxon>Actinomycetes</taxon>
        <taxon>Micrococcales</taxon>
        <taxon>Microbacteriaceae</taxon>
        <taxon>Microbacterium</taxon>
    </lineage>
</organism>
<accession>A0A1R4IG62</accession>
<dbReference type="Pfam" id="PF13604">
    <property type="entry name" value="AAA_30"/>
    <property type="match status" value="1"/>
</dbReference>
<dbReference type="InterPro" id="IPR027417">
    <property type="entry name" value="P-loop_NTPase"/>
</dbReference>
<dbReference type="Proteomes" id="UP000196320">
    <property type="component" value="Unassembled WGS sequence"/>
</dbReference>
<dbReference type="SUPFAM" id="SSF55464">
    <property type="entry name" value="Origin of replication-binding domain, RBD-like"/>
    <property type="match status" value="1"/>
</dbReference>
<dbReference type="AlphaFoldDB" id="A0A1R4IG62"/>
<sequence>MHLLCVTVSMRVMSAGDGYRYLLKSVVAGDGNRDLAEPLTRYYLEKGSPPGFWTGSALPGLEAEAISAGAEVTEEQLRLLLGQGRHPTTGEHLGSAYRTFLSYRERVSRRVDALPSELTDETRHQEVAQIEAEEKARPQRRPVAGYDYTFSVPKSVSVWWAVADGGTQAMIVNAHHEAMKEVLALLERDVAMTRIGHDGLAQVEVTGILATAFDHYDSRSNEPQLHTHVVIANRVQGVHDGKWRAIDGRPMHAAVVALSEHYNNALADRLTRDFGLAWEERDRGPRRTAAWEIAGVPENLLEEFSSRSRAIDQRTEQLIDEYLQQHGRYPSRTTIIRLRAAATLTTRPEKTVHSLADLTEQWRTRASRILGQDATGWARSVTAGTQNPVLLRADDIPLATVDEMAAQVVATVGQSRSTWRRWNLHAEASRMLKGTRFAAITDREAVTGLIADRAEHASVQLTPPELAPSPAAFQHPDGSSVFRIKHGTLYTSTQLLAAEDRLLRLAHSSTAPIVPHDMVGRVTRRTDRKGRRLSADQAGAITLIATSGRIVDVLIGPAGTGKTTTLASLRRTWELAHGRGSVIGLASSADAAQVLAADLGIPTENTAKWLHEHHQGRWRLHRGQLMIVDEASLSGTIALDRLAAHAERAGAKLVLVGDWAQLGAVDAGGALGMLARDLEQTPELLDVRRFRNAWEKTASLQLRLGDHDAIARYDAQDRIVGGDYDDVLERAYLAWRTDTIAGKRSILVAETVETVTTLNVRARVDRIISGQTDPDRAVPLSDGTQASAGDLVITRKNNRQLGTGGTRWVRNGDRWTVTTVHTDGSVTVRRQGARFGGAVRLPANYAAQHLDLG</sequence>
<dbReference type="SUPFAM" id="SSF52540">
    <property type="entry name" value="P-loop containing nucleoside triphosphate hydrolases"/>
    <property type="match status" value="1"/>
</dbReference>
<dbReference type="NCBIfam" id="NF041492">
    <property type="entry name" value="MobF"/>
    <property type="match status" value="1"/>
</dbReference>
<protein>
    <submittedName>
        <fullName evidence="2">Conjugal transfer protein (TraA-like protein)</fullName>
    </submittedName>
</protein>